<accession>A0A915EUT4</accession>
<organism evidence="2 3">
    <name type="scientific">Echinococcus canadensis</name>
    <dbReference type="NCBI Taxonomy" id="519352"/>
    <lineage>
        <taxon>Eukaryota</taxon>
        <taxon>Metazoa</taxon>
        <taxon>Spiralia</taxon>
        <taxon>Lophotrochozoa</taxon>
        <taxon>Platyhelminthes</taxon>
        <taxon>Cestoda</taxon>
        <taxon>Eucestoda</taxon>
        <taxon>Cyclophyllidea</taxon>
        <taxon>Taeniidae</taxon>
        <taxon>Echinococcus</taxon>
        <taxon>Echinococcus canadensis group</taxon>
    </lineage>
</organism>
<proteinExistence type="predicted"/>
<dbReference type="AlphaFoldDB" id="A0A915EUT4"/>
<feature type="domain" description="Methyltransferase type 11" evidence="1">
    <location>
        <begin position="401"/>
        <end position="479"/>
    </location>
</feature>
<dbReference type="Proteomes" id="UP000887562">
    <property type="component" value="Unplaced"/>
</dbReference>
<dbReference type="WBParaSite" id="maker-E.canG7_contigs_5457-snap-gene-0.24-mRNA-1">
    <property type="protein sequence ID" value="maker-E.canG7_contigs_5457-snap-gene-0.24-mRNA-1"/>
    <property type="gene ID" value="EcG7_06041"/>
</dbReference>
<dbReference type="InterPro" id="IPR036866">
    <property type="entry name" value="RibonucZ/Hydroxyglut_hydro"/>
</dbReference>
<dbReference type="PANTHER" id="PTHR23200:SF48">
    <property type="entry name" value="METALLO-BETA-LACTAMASE DOMAIN-CONTAINING PROTEIN 1"/>
    <property type="match status" value="1"/>
</dbReference>
<dbReference type="PANTHER" id="PTHR23200">
    <property type="entry name" value="METALLO-BETA-LACTAMASE DOMAIN-CONTAINING PROTEIN 1"/>
    <property type="match status" value="1"/>
</dbReference>
<dbReference type="Gene3D" id="3.60.15.10">
    <property type="entry name" value="Ribonuclease Z/Hydroxyacylglutathione hydrolase-like"/>
    <property type="match status" value="1"/>
</dbReference>
<dbReference type="SUPFAM" id="SSF53335">
    <property type="entry name" value="S-adenosyl-L-methionine-dependent methyltransferases"/>
    <property type="match status" value="1"/>
</dbReference>
<dbReference type="InterPro" id="IPR013216">
    <property type="entry name" value="Methyltransf_11"/>
</dbReference>
<sequence>MSLDTYEVTLLREGFEENAEDGYVRRQCNTVLVRGPCGNMVINPGSPWDGPALVEALKNHGVADPSHIKYVVCTDGRATHVGCLSLFSKAEMIIVGHDIQKPGNVFIQHDFMDDSVPFEFDENLSVIGTPGLMDQQVTVFVKGIITPHDSLGDEVPKTPVSIAITGSIFADEEDAARTGVFHGSYFPTDFRGDANSGLSIWRKSRDRLLEKSEWIFPAFGCAFKVKPEFSKTPNPLKLVRYCADDDDNGVLETALQNKYCLLPSCPLLFLSPSEAICLRSFTRACFSSTNMSRTISAAFARGLKCPDLGLPSVLLKFFVFRLLNRPLNRYAVEKCDLKPGHCVLDVGSGLGIGINYALKRVAPRTISYLRFNPPARVFGPQWLARLGLVPLKVSTSLDKDGIVHGLDTSVEMIRLSRSRLKSFIRSERVILHNSSVQNIPLQTASVDACFHVDSFYFWPSLVEALEEVLRVLRPGGVVVTAFAPHHLNRFTQWGWMRYARPDILAYAMALESVGFCDVEWIKNDPLAPTGVQCIRAHKPPLKLLT</sequence>
<dbReference type="InterPro" id="IPR039344">
    <property type="entry name" value="MBLAC1"/>
</dbReference>
<evidence type="ECO:0000313" key="3">
    <source>
        <dbReference type="WBParaSite" id="maker-E.canG7_contigs_5457-snap-gene-0.24-mRNA-1"/>
    </source>
</evidence>
<dbReference type="InterPro" id="IPR029063">
    <property type="entry name" value="SAM-dependent_MTases_sf"/>
</dbReference>
<dbReference type="GO" id="GO:0008757">
    <property type="term" value="F:S-adenosylmethionine-dependent methyltransferase activity"/>
    <property type="evidence" value="ECO:0007669"/>
    <property type="project" value="InterPro"/>
</dbReference>
<protein>
    <submittedName>
        <fullName evidence="3">Methyltransferase type 11 domain-containing protein</fullName>
    </submittedName>
</protein>
<dbReference type="Gene3D" id="3.40.50.150">
    <property type="entry name" value="Vaccinia Virus protein VP39"/>
    <property type="match status" value="1"/>
</dbReference>
<dbReference type="SUPFAM" id="SSF56281">
    <property type="entry name" value="Metallo-hydrolase/oxidoreductase"/>
    <property type="match status" value="1"/>
</dbReference>
<evidence type="ECO:0000259" key="1">
    <source>
        <dbReference type="Pfam" id="PF08241"/>
    </source>
</evidence>
<name>A0A915EUT4_9CEST</name>
<evidence type="ECO:0000313" key="2">
    <source>
        <dbReference type="Proteomes" id="UP000887562"/>
    </source>
</evidence>
<keyword evidence="2" id="KW-1185">Reference proteome</keyword>
<reference evidence="3" key="1">
    <citation type="submission" date="2022-11" db="UniProtKB">
        <authorList>
            <consortium name="WormBaseParasite"/>
        </authorList>
    </citation>
    <scope>IDENTIFICATION</scope>
</reference>
<dbReference type="CDD" id="cd02440">
    <property type="entry name" value="AdoMet_MTases"/>
    <property type="match status" value="1"/>
</dbReference>
<dbReference type="Pfam" id="PF08241">
    <property type="entry name" value="Methyltransf_11"/>
    <property type="match status" value="1"/>
</dbReference>